<feature type="region of interest" description="Disordered" evidence="2">
    <location>
        <begin position="3290"/>
        <end position="3313"/>
    </location>
</feature>
<feature type="compositionally biased region" description="Basic residues" evidence="2">
    <location>
        <begin position="2588"/>
        <end position="2598"/>
    </location>
</feature>
<feature type="compositionally biased region" description="Polar residues" evidence="2">
    <location>
        <begin position="1453"/>
        <end position="1468"/>
    </location>
</feature>
<feature type="compositionally biased region" description="Basic and acidic residues" evidence="2">
    <location>
        <begin position="3301"/>
        <end position="3311"/>
    </location>
</feature>
<sequence>MANRVSLSFNSKNHNQNISLSNNPSIYTTNTSYNILSTNLYPTYSMNRHSREYEPSYPSITRYRTSSSSSPYRKTHYLDDSVEEIIHEEILDIINLDHYPTLLERWGDDTRAIIKEEGEFIIEDYVEFEELEPTITEEISYEITYSNNEIKSTREIHHSHLESRNFRKIKKRRIKRKHPIHDIHTVDIDNRAIQLLDDMHNLSIKIDSIIQTTRNFDNDLSGDDYDEFTNIDHATENIITTNDLEQTYKTIPTINNGTDHSNINIIANETSFFGNKENVLKTSKSNEQQEYQNNLISQRIEDEKKDNKESRSSYSILMNDIHIPFDEHEIISTIESSINKENKKILKSDQQNIINEQEKMIIQKQILNHDEIQSNQNQTSIDTKFISSIENDHQSLIAIEQEIKHYFDDDLLSFLKILLSHLISNSIDDNDQSLICPTNQNMSINKYNDSDVETFQSNMKFEELKNIDKPLTNSYINHENILSKSNISETKQEIISKDRTKSNEIEHLSSKVLTKQDDEILTTPFNFRSPSDNVKINLTAQQENIHDDTSTQIPESINIVTDKQKTMFEELQLSIEEEIKEREPECLSLTNPTIEINAQSNKSFLSSHSKTTDETNPLLESTIINEEQKSILKDHLSTIDNISQENKSENLSSNALIQIVHEIFTTPINIKSETIQSFEKKVDQPSINSLVEIIQQIKNIPLTKISKIKYDSMENICENKNQLDSNIISSVIETLQEPFYDTKQTFPEQTTVSSNYPASHQRADKIKTDITTNSEEKIDKISSNNLNIEIDKQPKTMSTQLATRIISEKEIIQKPYVNEDENVELPSDFLADIVRQIRATVSTIHFPLIDHTQQIVENLPNDFIKETTAQTCITSIPATHIEDNKQFESTKNFPTTENVHQTNFDDKLELSTTSIIPELPNTTCQDESLHDIDTYDNLQQSTDINSINQITIEPSYSISELTNIMNDILNFQMITSKENFTNIPQQSKIIEQITSTKTFSPETDFQDFYQKQYSSFPNVEHLSLDFIPIDNKQLEMKETTPDLTKTYYELKEQRYSQPLHVYEQTEQKQKTSNNNLNNHVEQIDLTSFSQISNLPSREYRQVFGVSHEVVNTINDLTDSIDQIIHSNVSDEVKPIIDDSNEKSQLIETFEDHPSIAVTNQAELINEPGQSIISNIELDFRYCSLLNQLDTLIKPILNLPSTSFINENESILSKIDEEKDNQRHLTERSDLLTNHINRLDDSTNASPIIKTTDIDKQVSPLLSDDQYTELLNKRPSSDDEISHTTAPYPSTETKIISSLNTIESTDTFKNKTPALPNQSTTIISSNPLKIESNIVSNKLQVNDTQPDRLSSIQQTSIDDHKQQDEAVSKPSSQKLQVLYDDYPWYSSYYTIADAELKIPQLYKQLNFVNEQNRSPTKVELQEKLSTHDHKLENKQDQGDDDEGFHIVQRRKRIPSSTTQTKTLPSTITTIKPPINSDIDLEPVILHGHSTTTITTSPIISQTITIPSKTKHKKKKKDKTEMIFFDAPQLITSDVNKQKSDAPQSQLVEQERPKNIEIVDSSQINQREKYEDEQLQPMSTVISTEQQQPEDLSTSVLPNTDELKQMADHKNELTSNDVSQLPSTPVETLSREVNVDSQTIEQQSIDKQSILQPSPSSTLTTLSSSPQISTDHLNQQNEVADKPSTQNYQVHYDDYPWYSSYYTIADAELKIPQLYEQLNFVNEQNRSPTKVELQEKLSTHDHKLENEQDQGDDNEGFHIVQRRKRIPSSTTQTKTSPSTITTIKPPINSDIDLEPVILHGHSTTTITTSPIVSQTITIPIKTKHKKKKKDKTEMIFFDAPQLISSDVNKQKSDALQSQLVEQERPKHIEIVDSSQINQTIKHEYEQLHPIPTAISSEQQKPEVLLSVITSNIDNLKQIVDKENELTSNDVSQSPSTTVETLSREINVDSQTIEQQSTDKEPIKPSSPSSITTTTTPTHTKVVFLTPEEQEEEDNEGFQVIQHQKHITSAQRSRKPLQSPTTSKTNYKQNIGRDIDLKPVALHEGHDSASRSIPHSPPLSEPTSTSTSQSGKSDDKVLTSNVTDNEVVIARTSEVISTDVKDAHEQQLSYTGLFEIMKDVLSTIAQTKTTPSSNVPEQTRIVDRTVEEKASSNLVDYGASLVTKDIPSSTSTLFISEPTEETTHPVMTTTLIEKQVPSQVTVPIKDITSTTESTIITSQAIKTNEDDKQQQVSSIGMFDEMKNLSPSTLLSETSNETSSETIQPIVKAQEKEDTVKKYIDINDSSNISSKPTSNISSTDTDHPQNYTTTDKSITSEEEEEHHNVFDLVVGAISNLKETISNLGSSGEKPISLESPLNLSDKSMINIPPSNDLDNEKKQQTVIQSVKEIVDKIHQTILPTEEQIIRTPQQSLISNYSSISNQSQPTDTQGDHLSSIHQTSIDNYKQQYVFENKPSYKNLQVLYDNYPWYSSYYTIADAEAKIFCLNKQLNLVHEQNHSLTTVDVDERLSTYDHELENEKDKDDDDDNEFQIIQGQKHVSSSTIDERTSPSTITTIKPPISSDIDLEPVTHHGHPTVPIITSPIVPQTTTSPSKKKHKKKKKDKKEIILFDTPELISSIPEKQKSDVVQSELIEQKNLMNIDIIDSSPINQTKKHECKQLHPISTIISKKQQKSEVLSTVITSNIDKLKQKADKKNKLISKDVSKLLSTPVTTVSEKAKINDQTIEQQSIDKKPILQSSPSSMSTTTTTIRTKVIPPPPAEEEEDNEGFQLVHYHKRILTATKSEKPLSPLTTTSKEILNSDIDLKTSVIHEHQNLPTSTIDVTQSTTSKKKKNKHKKLKKEIVSSSSIDSTNAEQQMTHQETIIQTPILSSSSPLIEDSKIQSKSTIPSIIKPTKTLTKISPSSEEEDNEGFQVVHYRKNMTSALQSRKAPQSPTTPKTIYEQNISRNIGLKPVVSQERHDSTSRSIPRTTATSKTPSNKQQKDQTSLINTLPRSASTETHHITSTNVDNSFDKSKIIKQLESKPADIQQQLKDSKYETISSLKSKSDQSSPAEQSIKPIVKEYHMSTKTNGINTNDKSSTDKIISSTVFNTQKPTLIEDDDEDEFQLVRHHKHKTSTITKQPKITSTIDQKSTNNYTKQDSSTLKSKKFKKTNEHTLSSLITNNDFFPLAIEENLDQTINENIQQIPELQTKIANNFLSNSNKTISINPTYEIISSQINGQIHSTDNTQNQLQSKISNQQLSTLSNEFSNKINNLLKTEPIKSISLSQTSSTDILSTPTINTNDEQNKIISNEKIPKRRKKKLRTETKKDDDKNLLTSSTNTISTIQSDDNKEKSNKKSTTIVTQSITSLPNTSEISSIKKDKSQDIKIKIPENISLTSSKPIHLIQNQTSYEETNDKLDLFLPEYIRQQIHTHQTNSSSIDNSNITSTTTTTTSSSSSNIIPKKKPRSKMLKKDLEVKSLLTNEFDNIDKQNKSIIISSDNEDINDDDEFIIQTIHSNLSNTSQKELNNISTTEQNIDNILSHGFHHWLQESQALSQQKDKSLSNHSLTQAMQSIIIQPIENDEYSDDENSWNEFQTTKSTYIIGIRPEKKIHIHNAYSINCPESILTSSYLIHQSNNKTFKDDSRKYDSNNEEDDSMDDNTSKKQHSHQINTQSLTREKQQPNSINDNHLQISFTTDDVQRCLGEDFYDQISNNNINNNNNNNNHSNNYDDWAYFLEHENSYHIGYDLSSSLECFYVQTTLDDNTFLSNATSIHYSIQHEKQHYGDFVTSNNDIIIPESMIKLSSYKSKPSESFQNWKNHKLISNQSQNDDEILISHSTNGLCRQVTL</sequence>
<feature type="region of interest" description="Disordered" evidence="2">
    <location>
        <begin position="1532"/>
        <end position="1552"/>
    </location>
</feature>
<feature type="region of interest" description="Disordered" evidence="2">
    <location>
        <begin position="1447"/>
        <end position="1468"/>
    </location>
</feature>
<feature type="compositionally biased region" description="Polar residues" evidence="2">
    <location>
        <begin position="2919"/>
        <end position="2943"/>
    </location>
</feature>
<evidence type="ECO:0000313" key="3">
    <source>
        <dbReference type="EMBL" id="CAF1089184.1"/>
    </source>
</evidence>
<evidence type="ECO:0000256" key="2">
    <source>
        <dbReference type="SAM" id="MobiDB-lite"/>
    </source>
</evidence>
<dbReference type="OrthoDB" id="10071542at2759"/>
<feature type="region of interest" description="Disordered" evidence="2">
    <location>
        <begin position="3619"/>
        <end position="3667"/>
    </location>
</feature>
<feature type="compositionally biased region" description="Polar residues" evidence="2">
    <location>
        <begin position="2287"/>
        <end position="2309"/>
    </location>
</feature>
<feature type="compositionally biased region" description="Basic and acidic residues" evidence="2">
    <location>
        <begin position="3619"/>
        <end position="3628"/>
    </location>
</feature>
<dbReference type="Proteomes" id="UP000663882">
    <property type="component" value="Unassembled WGS sequence"/>
</dbReference>
<evidence type="ECO:0000313" key="4">
    <source>
        <dbReference type="Proteomes" id="UP000663882"/>
    </source>
</evidence>
<feature type="region of interest" description="Disordered" evidence="2">
    <location>
        <begin position="2529"/>
        <end position="2557"/>
    </location>
</feature>
<protein>
    <submittedName>
        <fullName evidence="3">Uncharacterized protein</fullName>
    </submittedName>
</protein>
<feature type="compositionally biased region" description="Polar residues" evidence="2">
    <location>
        <begin position="1924"/>
        <end position="1938"/>
    </location>
</feature>
<feature type="compositionally biased region" description="Low complexity" evidence="2">
    <location>
        <begin position="2244"/>
        <end position="2258"/>
    </location>
</feature>
<feature type="region of interest" description="Disordered" evidence="2">
    <location>
        <begin position="1924"/>
        <end position="2076"/>
    </location>
</feature>
<feature type="region of interest" description="Disordered" evidence="2">
    <location>
        <begin position="2570"/>
        <end position="2598"/>
    </location>
</feature>
<dbReference type="EMBL" id="CAJNOO010001065">
    <property type="protein sequence ID" value="CAF1089184.1"/>
    <property type="molecule type" value="Genomic_DNA"/>
</dbReference>
<feature type="compositionally biased region" description="Polar residues" evidence="2">
    <location>
        <begin position="2839"/>
        <end position="2848"/>
    </location>
</feature>
<feature type="compositionally biased region" description="Low complexity" evidence="2">
    <location>
        <begin position="2058"/>
        <end position="2067"/>
    </location>
</feature>
<keyword evidence="1" id="KW-0175">Coiled coil</keyword>
<feature type="region of interest" description="Disordered" evidence="2">
    <location>
        <begin position="3410"/>
        <end position="3446"/>
    </location>
</feature>
<feature type="compositionally biased region" description="Basic residues" evidence="2">
    <location>
        <begin position="2824"/>
        <end position="2835"/>
    </location>
</feature>
<gene>
    <name evidence="3" type="ORF">RFH988_LOCUS18709</name>
</gene>
<comment type="caution">
    <text evidence="3">The sequence shown here is derived from an EMBL/GenBank/DDBJ whole genome shotgun (WGS) entry which is preliminary data.</text>
</comment>
<feature type="region of interest" description="Disordered" evidence="2">
    <location>
        <begin position="2816"/>
        <end position="2848"/>
    </location>
</feature>
<reference evidence="3" key="1">
    <citation type="submission" date="2021-02" db="EMBL/GenBank/DDBJ databases">
        <authorList>
            <person name="Nowell W R."/>
        </authorList>
    </citation>
    <scope>NUCLEOTIDE SEQUENCE</scope>
</reference>
<feature type="compositionally biased region" description="Low complexity" evidence="2">
    <location>
        <begin position="1765"/>
        <end position="1784"/>
    </location>
</feature>
<feature type="region of interest" description="Disordered" evidence="2">
    <location>
        <begin position="1642"/>
        <end position="1667"/>
    </location>
</feature>
<proteinExistence type="predicted"/>
<feature type="region of interest" description="Disordered" evidence="2">
    <location>
        <begin position="2919"/>
        <end position="3003"/>
    </location>
</feature>
<feature type="compositionally biased region" description="Low complexity" evidence="2">
    <location>
        <begin position="2570"/>
        <end position="2587"/>
    </location>
</feature>
<feature type="region of interest" description="Disordered" evidence="2">
    <location>
        <begin position="1759"/>
        <end position="1784"/>
    </location>
</feature>
<feature type="compositionally biased region" description="Low complexity" evidence="2">
    <location>
        <begin position="3413"/>
        <end position="3439"/>
    </location>
</feature>
<feature type="compositionally biased region" description="Low complexity" evidence="2">
    <location>
        <begin position="1961"/>
        <end position="1978"/>
    </location>
</feature>
<name>A0A814N6B6_9BILA</name>
<organism evidence="3 4">
    <name type="scientific">Rotaria sordida</name>
    <dbReference type="NCBI Taxonomy" id="392033"/>
    <lineage>
        <taxon>Eukaryota</taxon>
        <taxon>Metazoa</taxon>
        <taxon>Spiralia</taxon>
        <taxon>Gnathifera</taxon>
        <taxon>Rotifera</taxon>
        <taxon>Eurotatoria</taxon>
        <taxon>Bdelloidea</taxon>
        <taxon>Philodinida</taxon>
        <taxon>Philodinidae</taxon>
        <taxon>Rotaria</taxon>
    </lineage>
</organism>
<feature type="compositionally biased region" description="Polar residues" evidence="2">
    <location>
        <begin position="2960"/>
        <end position="3003"/>
    </location>
</feature>
<feature type="coiled-coil region" evidence="1">
    <location>
        <begin position="1702"/>
        <end position="1748"/>
    </location>
</feature>
<feature type="compositionally biased region" description="Polar residues" evidence="2">
    <location>
        <begin position="2004"/>
        <end position="2026"/>
    </location>
</feature>
<accession>A0A814N6B6</accession>
<feature type="compositionally biased region" description="Low complexity" evidence="2">
    <location>
        <begin position="1646"/>
        <end position="1667"/>
    </location>
</feature>
<feature type="compositionally biased region" description="Low complexity" evidence="2">
    <location>
        <begin position="2544"/>
        <end position="2557"/>
    </location>
</feature>
<feature type="compositionally biased region" description="Polar residues" evidence="2">
    <location>
        <begin position="3647"/>
        <end position="3667"/>
    </location>
</feature>
<feature type="compositionally biased region" description="Polar residues" evidence="2">
    <location>
        <begin position="2529"/>
        <end position="2538"/>
    </location>
</feature>
<feature type="compositionally biased region" description="Basic and acidic residues" evidence="2">
    <location>
        <begin position="2028"/>
        <end position="2046"/>
    </location>
</feature>
<feature type="compositionally biased region" description="Polar residues" evidence="2">
    <location>
        <begin position="1532"/>
        <end position="1546"/>
    </location>
</feature>
<feature type="region of interest" description="Disordered" evidence="2">
    <location>
        <begin position="2244"/>
        <end position="2317"/>
    </location>
</feature>
<feature type="compositionally biased region" description="Basic and acidic residues" evidence="2">
    <location>
        <begin position="2265"/>
        <end position="2277"/>
    </location>
</feature>
<evidence type="ECO:0000256" key="1">
    <source>
        <dbReference type="SAM" id="Coils"/>
    </source>
</evidence>